<dbReference type="STRING" id="243159.AFE_1319"/>
<dbReference type="EMBL" id="CP001219">
    <property type="protein sequence ID" value="ACK78465.1"/>
    <property type="molecule type" value="Genomic_DNA"/>
</dbReference>
<reference evidence="2 3" key="1">
    <citation type="journal article" date="2008" name="BMC Genomics">
        <title>Acidithiobacillus ferrooxidans metabolism: from genome sequence to industrial applications.</title>
        <authorList>
            <person name="Valdes J."/>
            <person name="Pedroso I."/>
            <person name="Quatrini R."/>
            <person name="Dodson R.J."/>
            <person name="Tettelin H."/>
            <person name="Blake R.II."/>
            <person name="Eisen J.A."/>
            <person name="Holmes D.S."/>
        </authorList>
    </citation>
    <scope>NUCLEOTIDE SEQUENCE [LARGE SCALE GENOMIC DNA]</scope>
    <source>
        <strain evidence="3">ATCC 23270 / DSM 14882 / CIP 104768 / NCIMB 8455</strain>
    </source>
</reference>
<keyword evidence="1" id="KW-0472">Membrane</keyword>
<dbReference type="PaxDb" id="243159-AFE_1319"/>
<keyword evidence="3" id="KW-1185">Reference proteome</keyword>
<keyword evidence="1" id="KW-0812">Transmembrane</keyword>
<feature type="transmembrane region" description="Helical" evidence="1">
    <location>
        <begin position="6"/>
        <end position="24"/>
    </location>
</feature>
<evidence type="ECO:0000313" key="3">
    <source>
        <dbReference type="Proteomes" id="UP000001362"/>
    </source>
</evidence>
<proteinExistence type="predicted"/>
<keyword evidence="1" id="KW-1133">Transmembrane helix</keyword>
<dbReference type="KEGG" id="afr:AFE_1319"/>
<organism evidence="2 3">
    <name type="scientific">Acidithiobacillus ferrooxidans (strain ATCC 23270 / DSM 14882 / CIP 104768 / NCIMB 8455)</name>
    <name type="common">Ferrobacillus ferrooxidans (strain ATCC 23270)</name>
    <dbReference type="NCBI Taxonomy" id="243159"/>
    <lineage>
        <taxon>Bacteria</taxon>
        <taxon>Pseudomonadati</taxon>
        <taxon>Pseudomonadota</taxon>
        <taxon>Acidithiobacillia</taxon>
        <taxon>Acidithiobacillales</taxon>
        <taxon>Acidithiobacillaceae</taxon>
        <taxon>Acidithiobacillus</taxon>
    </lineage>
</organism>
<evidence type="ECO:0000313" key="2">
    <source>
        <dbReference type="EMBL" id="ACK78465.1"/>
    </source>
</evidence>
<dbReference type="AlphaFoldDB" id="B7J9C4"/>
<accession>B7J9C4</accession>
<dbReference type="Proteomes" id="UP000001362">
    <property type="component" value="Chromosome"/>
</dbReference>
<protein>
    <submittedName>
        <fullName evidence="2">Uncharacterized protein</fullName>
    </submittedName>
</protein>
<name>B7J9C4_ACIF2</name>
<dbReference type="HOGENOM" id="CLU_3178952_0_0_6"/>
<evidence type="ECO:0000256" key="1">
    <source>
        <dbReference type="SAM" id="Phobius"/>
    </source>
</evidence>
<sequence length="46" mass="5062">MNLVTWQLISIALILVVGLPLAIISAKSSLHEKKEAQKHRADKPTV</sequence>
<gene>
    <name evidence="2" type="ordered locus">AFE_1319</name>
</gene>